<reference evidence="1" key="1">
    <citation type="journal article" date="2021" name="New Phytol.">
        <title>Evolutionary innovations through gain and loss of genes in the ectomycorrhizal Boletales.</title>
        <authorList>
            <person name="Wu G."/>
            <person name="Miyauchi S."/>
            <person name="Morin E."/>
            <person name="Kuo A."/>
            <person name="Drula E."/>
            <person name="Varga T."/>
            <person name="Kohler A."/>
            <person name="Feng B."/>
            <person name="Cao Y."/>
            <person name="Lipzen A."/>
            <person name="Daum C."/>
            <person name="Hundley H."/>
            <person name="Pangilinan J."/>
            <person name="Johnson J."/>
            <person name="Barry K."/>
            <person name="LaButti K."/>
            <person name="Ng V."/>
            <person name="Ahrendt S."/>
            <person name="Min B."/>
            <person name="Choi I.G."/>
            <person name="Park H."/>
            <person name="Plett J.M."/>
            <person name="Magnuson J."/>
            <person name="Spatafora J.W."/>
            <person name="Nagy L.G."/>
            <person name="Henrissat B."/>
            <person name="Grigoriev I.V."/>
            <person name="Yang Z.L."/>
            <person name="Xu J."/>
            <person name="Martin F.M."/>
        </authorList>
    </citation>
    <scope>NUCLEOTIDE SEQUENCE</scope>
    <source>
        <strain evidence="1">ATCC 28755</strain>
    </source>
</reference>
<gene>
    <name evidence="1" type="ORF">BJ138DRAFT_575574</name>
</gene>
<sequence>MFLAITWAQKIYLLTMQAILAIRVYALFNRSKKVLIFLVIFYCLQTIASNDANTTTQVLDADSSIRLSSQIATILSFAVNTVSDTVLLFFALWAFVRHSLEARTLHGGWSVNVLVKTLVADHLLYFVWYVFCRH</sequence>
<organism evidence="1 2">
    <name type="scientific">Hygrophoropsis aurantiaca</name>
    <dbReference type="NCBI Taxonomy" id="72124"/>
    <lineage>
        <taxon>Eukaryota</taxon>
        <taxon>Fungi</taxon>
        <taxon>Dikarya</taxon>
        <taxon>Basidiomycota</taxon>
        <taxon>Agaricomycotina</taxon>
        <taxon>Agaricomycetes</taxon>
        <taxon>Agaricomycetidae</taxon>
        <taxon>Boletales</taxon>
        <taxon>Coniophorineae</taxon>
        <taxon>Hygrophoropsidaceae</taxon>
        <taxon>Hygrophoropsis</taxon>
    </lineage>
</organism>
<accession>A0ACB8A081</accession>
<name>A0ACB8A081_9AGAM</name>
<keyword evidence="2" id="KW-1185">Reference proteome</keyword>
<dbReference type="Proteomes" id="UP000790377">
    <property type="component" value="Unassembled WGS sequence"/>
</dbReference>
<evidence type="ECO:0000313" key="1">
    <source>
        <dbReference type="EMBL" id="KAH7906834.1"/>
    </source>
</evidence>
<evidence type="ECO:0000313" key="2">
    <source>
        <dbReference type="Proteomes" id="UP000790377"/>
    </source>
</evidence>
<protein>
    <submittedName>
        <fullName evidence="1">Uncharacterized protein</fullName>
    </submittedName>
</protein>
<comment type="caution">
    <text evidence="1">The sequence shown here is derived from an EMBL/GenBank/DDBJ whole genome shotgun (WGS) entry which is preliminary data.</text>
</comment>
<proteinExistence type="predicted"/>
<dbReference type="EMBL" id="MU267969">
    <property type="protein sequence ID" value="KAH7906834.1"/>
    <property type="molecule type" value="Genomic_DNA"/>
</dbReference>